<dbReference type="SUPFAM" id="SSF46785">
    <property type="entry name" value="Winged helix' DNA-binding domain"/>
    <property type="match status" value="1"/>
</dbReference>
<dbReference type="Pfam" id="PF02082">
    <property type="entry name" value="Rrf2"/>
    <property type="match status" value="1"/>
</dbReference>
<dbReference type="Gene3D" id="1.10.10.10">
    <property type="entry name" value="Winged helix-like DNA-binding domain superfamily/Winged helix DNA-binding domain"/>
    <property type="match status" value="1"/>
</dbReference>
<dbReference type="InterPro" id="IPR000944">
    <property type="entry name" value="Tscrpt_reg_Rrf2"/>
</dbReference>
<keyword evidence="1" id="KW-0238">DNA-binding</keyword>
<dbReference type="EMBL" id="BAQD01000043">
    <property type="protein sequence ID" value="GBQ07716.1"/>
    <property type="molecule type" value="Genomic_DNA"/>
</dbReference>
<dbReference type="PROSITE" id="PS51197">
    <property type="entry name" value="HTH_RRF2_2"/>
    <property type="match status" value="1"/>
</dbReference>
<dbReference type="InterPro" id="IPR036390">
    <property type="entry name" value="WH_DNA-bd_sf"/>
</dbReference>
<dbReference type="RefSeq" id="WP_018979316.1">
    <property type="nucleotide sequence ID" value="NZ_BAQD01000043.1"/>
</dbReference>
<evidence type="ECO:0000313" key="2">
    <source>
        <dbReference type="EMBL" id="GBQ07716.1"/>
    </source>
</evidence>
<organism evidence="2 3">
    <name type="scientific">Saccharibacter floricola DSM 15669</name>
    <dbReference type="NCBI Taxonomy" id="1123227"/>
    <lineage>
        <taxon>Bacteria</taxon>
        <taxon>Pseudomonadati</taxon>
        <taxon>Pseudomonadota</taxon>
        <taxon>Alphaproteobacteria</taxon>
        <taxon>Acetobacterales</taxon>
        <taxon>Acetobacteraceae</taxon>
        <taxon>Saccharibacter</taxon>
    </lineage>
</organism>
<gene>
    <name evidence="2" type="ORF">AA15669_1501</name>
</gene>
<comment type="caution">
    <text evidence="2">The sequence shown here is derived from an EMBL/GenBank/DDBJ whole genome shotgun (WGS) entry which is preliminary data.</text>
</comment>
<name>A0ABQ0P032_9PROT</name>
<dbReference type="PANTHER" id="PTHR33221">
    <property type="entry name" value="WINGED HELIX-TURN-HELIX TRANSCRIPTIONAL REGULATOR, RRF2 FAMILY"/>
    <property type="match status" value="1"/>
</dbReference>
<dbReference type="PANTHER" id="PTHR33221:SF4">
    <property type="entry name" value="HTH-TYPE TRANSCRIPTIONAL REPRESSOR NSRR"/>
    <property type="match status" value="1"/>
</dbReference>
<dbReference type="Proteomes" id="UP001062901">
    <property type="component" value="Unassembled WGS sequence"/>
</dbReference>
<keyword evidence="3" id="KW-1185">Reference proteome</keyword>
<evidence type="ECO:0000256" key="1">
    <source>
        <dbReference type="ARBA" id="ARBA00023125"/>
    </source>
</evidence>
<protein>
    <submittedName>
        <fullName evidence="2">Rrf2 family transcriptional regulator</fullName>
    </submittedName>
</protein>
<reference evidence="2" key="1">
    <citation type="submission" date="2013-04" db="EMBL/GenBank/DDBJ databases">
        <title>The genome sequencing project of 58 acetic acid bacteria.</title>
        <authorList>
            <person name="Okamoto-Kainuma A."/>
            <person name="Ishikawa M."/>
            <person name="Umino S."/>
            <person name="Koizumi Y."/>
            <person name="Shiwa Y."/>
            <person name="Yoshikawa H."/>
            <person name="Matsutani M."/>
            <person name="Matsushita K."/>
        </authorList>
    </citation>
    <scope>NUCLEOTIDE SEQUENCE</scope>
    <source>
        <strain evidence="2">DSM 15669</strain>
    </source>
</reference>
<evidence type="ECO:0000313" key="3">
    <source>
        <dbReference type="Proteomes" id="UP001062901"/>
    </source>
</evidence>
<accession>A0ABQ0P032</accession>
<sequence>MRLTLYTDYSFRTLIYLETQKDRLVSISEVARIYGASENHLVKVVHRLGKAGFIHTMRGRKGGLRLGRAAQDIRLGDVVRCTEDDLALVGCMQANESQSGCILVGGCRLKQTLIKAQHAFMDVLDDVTLADVTAKHERRVLMQSVQAMIDDTEALDD</sequence>
<dbReference type="NCBIfam" id="TIGR00738">
    <property type="entry name" value="rrf2_super"/>
    <property type="match status" value="1"/>
</dbReference>
<dbReference type="InterPro" id="IPR036388">
    <property type="entry name" value="WH-like_DNA-bd_sf"/>
</dbReference>
<proteinExistence type="predicted"/>